<keyword evidence="2" id="KW-1185">Reference proteome</keyword>
<reference evidence="1 2" key="1">
    <citation type="submission" date="2022-02" db="EMBL/GenBank/DDBJ databases">
        <title>Paenibacillus sp. MBLB1776 Whole Genome Shotgun Sequencing.</title>
        <authorList>
            <person name="Hwang C.Y."/>
            <person name="Cho E.-S."/>
            <person name="Seo M.-J."/>
        </authorList>
    </citation>
    <scope>NUCLEOTIDE SEQUENCE [LARGE SCALE GENOMIC DNA]</scope>
    <source>
        <strain evidence="1 2">MBLB1776</strain>
    </source>
</reference>
<dbReference type="RefSeq" id="WP_315606502.1">
    <property type="nucleotide sequence ID" value="NZ_CP130318.1"/>
</dbReference>
<dbReference type="InterPro" id="IPR036490">
    <property type="entry name" value="ThsB_TIR-like_sf"/>
</dbReference>
<dbReference type="SUPFAM" id="SSF52206">
    <property type="entry name" value="Hypothetical protein MTH538"/>
    <property type="match status" value="1"/>
</dbReference>
<evidence type="ECO:0008006" key="3">
    <source>
        <dbReference type="Google" id="ProtNLM"/>
    </source>
</evidence>
<gene>
    <name evidence="1" type="ORF">MJA45_06740</name>
</gene>
<protein>
    <recommendedName>
        <fullName evidence="3">Thoeris protein ThsB TIR-like domain-containing protein</fullName>
    </recommendedName>
</protein>
<evidence type="ECO:0000313" key="2">
    <source>
        <dbReference type="Proteomes" id="UP001305702"/>
    </source>
</evidence>
<sequence>MGSKPANPRVYKLFMSHTWNHGNAFFELYTLLGRNKSFHHLSTLSPRTLSIMRYGSSEIRHEHITRKMKNCDIVLVMCGLYSAYGETMREEMEVCKELGKPMIAIERYNEKLTSPLVKESADRVVPWNSRRIIRAIKELT</sequence>
<dbReference type="Proteomes" id="UP001305702">
    <property type="component" value="Chromosome"/>
</dbReference>
<evidence type="ECO:0000313" key="1">
    <source>
        <dbReference type="EMBL" id="WNQ12724.1"/>
    </source>
</evidence>
<name>A0AA96LGC5_9BACL</name>
<accession>A0AA96LGC5</accession>
<organism evidence="1 2">
    <name type="scientific">Paenibacillus aurantius</name>
    <dbReference type="NCBI Taxonomy" id="2918900"/>
    <lineage>
        <taxon>Bacteria</taxon>
        <taxon>Bacillati</taxon>
        <taxon>Bacillota</taxon>
        <taxon>Bacilli</taxon>
        <taxon>Bacillales</taxon>
        <taxon>Paenibacillaceae</taxon>
        <taxon>Paenibacillus</taxon>
    </lineage>
</organism>
<dbReference type="KEGG" id="paun:MJA45_06740"/>
<dbReference type="Gene3D" id="3.40.50.9200">
    <property type="entry name" value="Hypothetical protein MTH538"/>
    <property type="match status" value="1"/>
</dbReference>
<proteinExistence type="predicted"/>
<dbReference type="AlphaFoldDB" id="A0AA96LGC5"/>
<dbReference type="EMBL" id="CP130318">
    <property type="protein sequence ID" value="WNQ12724.1"/>
    <property type="molecule type" value="Genomic_DNA"/>
</dbReference>